<feature type="non-terminal residue" evidence="1">
    <location>
        <position position="1"/>
    </location>
</feature>
<evidence type="ECO:0000313" key="2">
    <source>
        <dbReference type="Proteomes" id="UP001233999"/>
    </source>
</evidence>
<proteinExistence type="predicted"/>
<protein>
    <submittedName>
        <fullName evidence="1">Uncharacterized protein</fullName>
    </submittedName>
</protein>
<reference evidence="1" key="2">
    <citation type="submission" date="2023-05" db="EMBL/GenBank/DDBJ databases">
        <authorList>
            <person name="Fouks B."/>
        </authorList>
    </citation>
    <scope>NUCLEOTIDE SEQUENCE</scope>
    <source>
        <strain evidence="1">Stay&amp;Tobe</strain>
        <tissue evidence="1">Testes</tissue>
    </source>
</reference>
<reference evidence="1" key="1">
    <citation type="journal article" date="2023" name="IScience">
        <title>Live-bearing cockroach genome reveals convergent evolutionary mechanisms linked to viviparity in insects and beyond.</title>
        <authorList>
            <person name="Fouks B."/>
            <person name="Harrison M.C."/>
            <person name="Mikhailova A.A."/>
            <person name="Marchal E."/>
            <person name="English S."/>
            <person name="Carruthers M."/>
            <person name="Jennings E.C."/>
            <person name="Chiamaka E.L."/>
            <person name="Frigard R.A."/>
            <person name="Pippel M."/>
            <person name="Attardo G.M."/>
            <person name="Benoit J.B."/>
            <person name="Bornberg-Bauer E."/>
            <person name="Tobe S.S."/>
        </authorList>
    </citation>
    <scope>NUCLEOTIDE SEQUENCE</scope>
    <source>
        <strain evidence="1">Stay&amp;Tobe</strain>
    </source>
</reference>
<dbReference type="Proteomes" id="UP001233999">
    <property type="component" value="Unassembled WGS sequence"/>
</dbReference>
<evidence type="ECO:0000313" key="1">
    <source>
        <dbReference type="EMBL" id="KAJ9587518.1"/>
    </source>
</evidence>
<keyword evidence="2" id="KW-1185">Reference proteome</keyword>
<comment type="caution">
    <text evidence="1">The sequence shown here is derived from an EMBL/GenBank/DDBJ whole genome shotgun (WGS) entry which is preliminary data.</text>
</comment>
<organism evidence="1 2">
    <name type="scientific">Diploptera punctata</name>
    <name type="common">Pacific beetle cockroach</name>
    <dbReference type="NCBI Taxonomy" id="6984"/>
    <lineage>
        <taxon>Eukaryota</taxon>
        <taxon>Metazoa</taxon>
        <taxon>Ecdysozoa</taxon>
        <taxon>Arthropoda</taxon>
        <taxon>Hexapoda</taxon>
        <taxon>Insecta</taxon>
        <taxon>Pterygota</taxon>
        <taxon>Neoptera</taxon>
        <taxon>Polyneoptera</taxon>
        <taxon>Dictyoptera</taxon>
        <taxon>Blattodea</taxon>
        <taxon>Blaberoidea</taxon>
        <taxon>Blaberidae</taxon>
        <taxon>Diplopterinae</taxon>
        <taxon>Diploptera</taxon>
    </lineage>
</organism>
<dbReference type="AlphaFoldDB" id="A0AAD8EEN5"/>
<accession>A0AAD8EEN5</accession>
<gene>
    <name evidence="1" type="ORF">L9F63_028229</name>
</gene>
<name>A0AAD8EEN5_DIPPU</name>
<feature type="non-terminal residue" evidence="1">
    <location>
        <position position="63"/>
    </location>
</feature>
<dbReference type="EMBL" id="JASPKZ010006205">
    <property type="protein sequence ID" value="KAJ9587518.1"/>
    <property type="molecule type" value="Genomic_DNA"/>
</dbReference>
<sequence>YSSNLYYTASNFRWFSAFQVSSRLLHITLHIASISMHIDLIYHLQLSRPDFGNSITTAEMMKS</sequence>